<dbReference type="RefSeq" id="WP_099517662.1">
    <property type="nucleotide sequence ID" value="NZ_CP016808.1"/>
</dbReference>
<feature type="transmembrane region" description="Helical" evidence="1">
    <location>
        <begin position="6"/>
        <end position="25"/>
    </location>
</feature>
<name>A0A1B2DF05_9BACL</name>
<organism evidence="2">
    <name type="scientific">Paenibacillus sp. BIHB 4019</name>
    <dbReference type="NCBI Taxonomy" id="1870819"/>
    <lineage>
        <taxon>Bacteria</taxon>
        <taxon>Bacillati</taxon>
        <taxon>Bacillota</taxon>
        <taxon>Bacilli</taxon>
        <taxon>Bacillales</taxon>
        <taxon>Paenibacillaceae</taxon>
        <taxon>Paenibacillus</taxon>
    </lineage>
</organism>
<keyword evidence="1" id="KW-0812">Transmembrane</keyword>
<reference evidence="2" key="1">
    <citation type="submission" date="2016-08" db="EMBL/GenBank/DDBJ databases">
        <title>Complete Genome Seqeunce of Paenibacillus sp. BIHB 4019 from tea rhizoplane.</title>
        <authorList>
            <person name="Thakur R."/>
            <person name="Swarnkar M.K."/>
            <person name="Gulati A."/>
        </authorList>
    </citation>
    <scope>NUCLEOTIDE SEQUENCE [LARGE SCALE GENOMIC DNA]</scope>
    <source>
        <strain evidence="2">BIHB4019</strain>
    </source>
</reference>
<evidence type="ECO:0000313" key="2">
    <source>
        <dbReference type="EMBL" id="ANY66294.1"/>
    </source>
</evidence>
<keyword evidence="1" id="KW-1133">Transmembrane helix</keyword>
<dbReference type="AlphaFoldDB" id="A0A1B2DF05"/>
<accession>A0A1B2DF05</accession>
<feature type="transmembrane region" description="Helical" evidence="1">
    <location>
        <begin position="37"/>
        <end position="56"/>
    </location>
</feature>
<sequence length="59" mass="6840">MVAHWWLALIIMVVFNGIVAWTLFTGQEPVSRRAKKWLFIVANGIALVLAVSQFFWMDF</sequence>
<proteinExistence type="predicted"/>
<dbReference type="EMBL" id="CP016808">
    <property type="protein sequence ID" value="ANY66294.1"/>
    <property type="molecule type" value="Genomic_DNA"/>
</dbReference>
<protein>
    <submittedName>
        <fullName evidence="2">Uncharacterized protein</fullName>
    </submittedName>
</protein>
<gene>
    <name evidence="2" type="ORF">BBD42_07300</name>
</gene>
<keyword evidence="1" id="KW-0472">Membrane</keyword>
<evidence type="ECO:0000256" key="1">
    <source>
        <dbReference type="SAM" id="Phobius"/>
    </source>
</evidence>